<dbReference type="Proteomes" id="UP001266305">
    <property type="component" value="Unassembled WGS sequence"/>
</dbReference>
<feature type="region of interest" description="Disordered" evidence="1">
    <location>
        <begin position="96"/>
        <end position="130"/>
    </location>
</feature>
<keyword evidence="3" id="KW-1185">Reference proteome</keyword>
<accession>A0ABQ9UIY4</accession>
<comment type="caution">
    <text evidence="2">The sequence shown here is derived from an EMBL/GenBank/DDBJ whole genome shotgun (WGS) entry which is preliminary data.</text>
</comment>
<dbReference type="EMBL" id="JASSZA010000012">
    <property type="protein sequence ID" value="KAK2097038.1"/>
    <property type="molecule type" value="Genomic_DNA"/>
</dbReference>
<gene>
    <name evidence="2" type="ORF">P7K49_026072</name>
</gene>
<feature type="region of interest" description="Disordered" evidence="1">
    <location>
        <begin position="146"/>
        <end position="165"/>
    </location>
</feature>
<protein>
    <submittedName>
        <fullName evidence="2">Uncharacterized protein</fullName>
    </submittedName>
</protein>
<reference evidence="2 3" key="1">
    <citation type="submission" date="2023-05" db="EMBL/GenBank/DDBJ databases">
        <title>B98-5 Cell Line De Novo Hybrid Assembly: An Optical Mapping Approach.</title>
        <authorList>
            <person name="Kananen K."/>
            <person name="Auerbach J.A."/>
            <person name="Kautto E."/>
            <person name="Blachly J.S."/>
        </authorList>
    </citation>
    <scope>NUCLEOTIDE SEQUENCE [LARGE SCALE GENOMIC DNA]</scope>
    <source>
        <strain evidence="2">B95-8</strain>
        <tissue evidence="2">Cell line</tissue>
    </source>
</reference>
<proteinExistence type="predicted"/>
<organism evidence="2 3">
    <name type="scientific">Saguinus oedipus</name>
    <name type="common">Cotton-top tamarin</name>
    <name type="synonym">Oedipomidas oedipus</name>
    <dbReference type="NCBI Taxonomy" id="9490"/>
    <lineage>
        <taxon>Eukaryota</taxon>
        <taxon>Metazoa</taxon>
        <taxon>Chordata</taxon>
        <taxon>Craniata</taxon>
        <taxon>Vertebrata</taxon>
        <taxon>Euteleostomi</taxon>
        <taxon>Mammalia</taxon>
        <taxon>Eutheria</taxon>
        <taxon>Euarchontoglires</taxon>
        <taxon>Primates</taxon>
        <taxon>Haplorrhini</taxon>
        <taxon>Platyrrhini</taxon>
        <taxon>Cebidae</taxon>
        <taxon>Callitrichinae</taxon>
        <taxon>Saguinus</taxon>
    </lineage>
</organism>
<evidence type="ECO:0000313" key="3">
    <source>
        <dbReference type="Proteomes" id="UP001266305"/>
    </source>
</evidence>
<evidence type="ECO:0000313" key="2">
    <source>
        <dbReference type="EMBL" id="KAK2097038.1"/>
    </source>
</evidence>
<sequence length="198" mass="20732">MEVCGGAGISVLDRGCLSGFTPRGTQERTELSVAFSDLLASLSRTQSSSPSIVIILPAPPWSSSLPPAVILPIPRCHPPNPPAVILPIPPWSYSPSPHGPPPHPPWSSSPSPRSHPPHPPAVILPVPPRSSSPSPTVILLIPLQSSSQHPWSSPPSQLSSSPSPAALQGLRVHGEWGLKGPFPQHLCLTMSLNQSLGA</sequence>
<name>A0ABQ9UIY4_SAGOE</name>
<feature type="compositionally biased region" description="Low complexity" evidence="1">
    <location>
        <begin position="146"/>
        <end position="164"/>
    </location>
</feature>
<evidence type="ECO:0000256" key="1">
    <source>
        <dbReference type="SAM" id="MobiDB-lite"/>
    </source>
</evidence>